<evidence type="ECO:0000313" key="2">
    <source>
        <dbReference type="EMBL" id="MBA5604615.1"/>
    </source>
</evidence>
<gene>
    <name evidence="2" type="ORF">H3H36_04465</name>
</gene>
<comment type="caution">
    <text evidence="2">The sequence shown here is derived from an EMBL/GenBank/DDBJ whole genome shotgun (WGS) entry which is preliminary data.</text>
</comment>
<accession>A0A7W2EFB2</accession>
<name>A0A7W2EFB2_9BURK</name>
<evidence type="ECO:0000313" key="3">
    <source>
        <dbReference type="Proteomes" id="UP000566711"/>
    </source>
</evidence>
<protein>
    <submittedName>
        <fullName evidence="2">Uncharacterized protein</fullName>
    </submittedName>
</protein>
<feature type="chain" id="PRO_5031429336" evidence="1">
    <location>
        <begin position="21"/>
        <end position="185"/>
    </location>
</feature>
<keyword evidence="1" id="KW-0732">Signal</keyword>
<evidence type="ECO:0000256" key="1">
    <source>
        <dbReference type="SAM" id="SignalP"/>
    </source>
</evidence>
<proteinExistence type="predicted"/>
<dbReference type="EMBL" id="JACEZS010000002">
    <property type="protein sequence ID" value="MBA5604615.1"/>
    <property type="molecule type" value="Genomic_DNA"/>
</dbReference>
<sequence length="185" mass="20781">MRIVRLIAATLWLTCSPAFAKPAHEDVRGLVMKQADQLLANVHANVYAPDMRVNIALEELTIANQAIQKEDNYTFLSGCRPQSCGEKAAAVLNNATQELAATALLSYNCKDDILAPEEITYLTTRQPGKRPALHCAHDPILMVYIVRRSIEAPALYEERALVDRLQQWGKKFGYQGELIRIVNRY</sequence>
<reference evidence="2 3" key="1">
    <citation type="submission" date="2020-07" db="EMBL/GenBank/DDBJ databases">
        <title>Novel species isolated from subtropical streams in China.</title>
        <authorList>
            <person name="Lu H."/>
        </authorList>
    </citation>
    <scope>NUCLEOTIDE SEQUENCE [LARGE SCALE GENOMIC DNA]</scope>
    <source>
        <strain evidence="2 3">FT3S</strain>
    </source>
</reference>
<feature type="signal peptide" evidence="1">
    <location>
        <begin position="1"/>
        <end position="20"/>
    </location>
</feature>
<dbReference type="RefSeq" id="WP_182214530.1">
    <property type="nucleotide sequence ID" value="NZ_JACEZS010000002.1"/>
</dbReference>
<dbReference type="AlphaFoldDB" id="A0A7W2EFB2"/>
<organism evidence="2 3">
    <name type="scientific">Rugamonas fusca</name>
    <dbReference type="NCBI Taxonomy" id="2758568"/>
    <lineage>
        <taxon>Bacteria</taxon>
        <taxon>Pseudomonadati</taxon>
        <taxon>Pseudomonadota</taxon>
        <taxon>Betaproteobacteria</taxon>
        <taxon>Burkholderiales</taxon>
        <taxon>Oxalobacteraceae</taxon>
        <taxon>Telluria group</taxon>
        <taxon>Rugamonas</taxon>
    </lineage>
</organism>
<keyword evidence="3" id="KW-1185">Reference proteome</keyword>
<dbReference type="Proteomes" id="UP000566711">
    <property type="component" value="Unassembled WGS sequence"/>
</dbReference>